<sequence>MAFFRKKRKDEEEDTELEEKKELKQAEKPKRTRTRKKVDALPKPWGKKERYLIFIILLSTVVASGLLALSARSWKLPNLPRVQLPQDALSETYVIERASPRDSSSEETIAAFEDTTRGLSGVYAFYVYDLTSGVSYGIHQEEMFQAASLIKLPVLAALYMESEAHRIQLTSEYSLREEDKIGGSGSLQYAEEGSVYTFAELAELMGKESDNTAFGIVRNRLGDKKINSVIDTLGMHDTSLSENQTTPSDIGRFFRKLWEARLISRESRNEILDHLTDTIYENHLAAGIPDDVPTAHKYGREVHIVNDAGIVLSENPFVVVIMAKGVVESEADDVFPTLSTLLFEYHTKAQTN</sequence>
<dbReference type="GO" id="GO:0008800">
    <property type="term" value="F:beta-lactamase activity"/>
    <property type="evidence" value="ECO:0007669"/>
    <property type="project" value="InterPro"/>
</dbReference>
<feature type="transmembrane region" description="Helical" evidence="2">
    <location>
        <begin position="51"/>
        <end position="71"/>
    </location>
</feature>
<keyword evidence="2" id="KW-1133">Transmembrane helix</keyword>
<gene>
    <name evidence="4" type="ORF">A2801_04375</name>
</gene>
<dbReference type="InterPro" id="IPR012338">
    <property type="entry name" value="Beta-lactam/transpept-like"/>
</dbReference>
<dbReference type="InterPro" id="IPR045155">
    <property type="entry name" value="Beta-lactam_cat"/>
</dbReference>
<dbReference type="InterPro" id="IPR000871">
    <property type="entry name" value="Beta-lactam_class-A"/>
</dbReference>
<keyword evidence="2" id="KW-0812">Transmembrane</keyword>
<evidence type="ECO:0000259" key="3">
    <source>
        <dbReference type="Pfam" id="PF13354"/>
    </source>
</evidence>
<feature type="compositionally biased region" description="Basic and acidic residues" evidence="1">
    <location>
        <begin position="18"/>
        <end position="29"/>
    </location>
</feature>
<keyword evidence="2" id="KW-0472">Membrane</keyword>
<proteinExistence type="predicted"/>
<evidence type="ECO:0000313" key="4">
    <source>
        <dbReference type="EMBL" id="OGM28233.1"/>
    </source>
</evidence>
<accession>A0A1F7YLR1</accession>
<dbReference type="PANTHER" id="PTHR35333:SF3">
    <property type="entry name" value="BETA-LACTAMASE-TYPE TRANSPEPTIDASE FOLD CONTAINING PROTEIN"/>
    <property type="match status" value="1"/>
</dbReference>
<dbReference type="Gene3D" id="3.40.710.10">
    <property type="entry name" value="DD-peptidase/beta-lactamase superfamily"/>
    <property type="match status" value="1"/>
</dbReference>
<dbReference type="EMBL" id="MGGM01000033">
    <property type="protein sequence ID" value="OGM28233.1"/>
    <property type="molecule type" value="Genomic_DNA"/>
</dbReference>
<name>A0A1F7YLR1_9BACT</name>
<evidence type="ECO:0000256" key="2">
    <source>
        <dbReference type="SAM" id="Phobius"/>
    </source>
</evidence>
<dbReference type="GO" id="GO:0030655">
    <property type="term" value="P:beta-lactam antibiotic catabolic process"/>
    <property type="evidence" value="ECO:0007669"/>
    <property type="project" value="InterPro"/>
</dbReference>
<evidence type="ECO:0000256" key="1">
    <source>
        <dbReference type="SAM" id="MobiDB-lite"/>
    </source>
</evidence>
<organism evidence="4 5">
    <name type="scientific">Candidatus Woesebacteria bacterium RIFCSPHIGHO2_01_FULL_41_10</name>
    <dbReference type="NCBI Taxonomy" id="1802500"/>
    <lineage>
        <taxon>Bacteria</taxon>
        <taxon>Candidatus Woeseibacteriota</taxon>
    </lineage>
</organism>
<dbReference type="SUPFAM" id="SSF56601">
    <property type="entry name" value="beta-lactamase/transpeptidase-like"/>
    <property type="match status" value="1"/>
</dbReference>
<evidence type="ECO:0000313" key="5">
    <source>
        <dbReference type="Proteomes" id="UP000177263"/>
    </source>
</evidence>
<dbReference type="PANTHER" id="PTHR35333">
    <property type="entry name" value="BETA-LACTAMASE"/>
    <property type="match status" value="1"/>
</dbReference>
<reference evidence="4 5" key="1">
    <citation type="journal article" date="2016" name="Nat. Commun.">
        <title>Thousands of microbial genomes shed light on interconnected biogeochemical processes in an aquifer system.</title>
        <authorList>
            <person name="Anantharaman K."/>
            <person name="Brown C.T."/>
            <person name="Hug L.A."/>
            <person name="Sharon I."/>
            <person name="Castelle C.J."/>
            <person name="Probst A.J."/>
            <person name="Thomas B.C."/>
            <person name="Singh A."/>
            <person name="Wilkins M.J."/>
            <person name="Karaoz U."/>
            <person name="Brodie E.L."/>
            <person name="Williams K.H."/>
            <person name="Hubbard S.S."/>
            <person name="Banfield J.F."/>
        </authorList>
    </citation>
    <scope>NUCLEOTIDE SEQUENCE [LARGE SCALE GENOMIC DNA]</scope>
</reference>
<comment type="caution">
    <text evidence="4">The sequence shown here is derived from an EMBL/GenBank/DDBJ whole genome shotgun (WGS) entry which is preliminary data.</text>
</comment>
<dbReference type="AlphaFoldDB" id="A0A1F7YLR1"/>
<dbReference type="Proteomes" id="UP000177263">
    <property type="component" value="Unassembled WGS sequence"/>
</dbReference>
<protein>
    <recommendedName>
        <fullName evidence="3">Beta-lactamase class A catalytic domain-containing protein</fullName>
    </recommendedName>
</protein>
<dbReference type="STRING" id="1802500.A2801_04375"/>
<dbReference type="Pfam" id="PF13354">
    <property type="entry name" value="Beta-lactamase2"/>
    <property type="match status" value="1"/>
</dbReference>
<dbReference type="GO" id="GO:0046677">
    <property type="term" value="P:response to antibiotic"/>
    <property type="evidence" value="ECO:0007669"/>
    <property type="project" value="InterPro"/>
</dbReference>
<feature type="domain" description="Beta-lactamase class A catalytic" evidence="3">
    <location>
        <begin position="125"/>
        <end position="322"/>
    </location>
</feature>
<feature type="region of interest" description="Disordered" evidence="1">
    <location>
        <begin position="1"/>
        <end position="39"/>
    </location>
</feature>